<dbReference type="eggNOG" id="COG0803">
    <property type="taxonomic scope" value="Bacteria"/>
</dbReference>
<gene>
    <name evidence="6" type="ORF">T472_0202150</name>
</gene>
<protein>
    <submittedName>
        <fullName evidence="6">ABC transporter substrate-binding protein</fullName>
    </submittedName>
</protein>
<dbReference type="GO" id="GO:0007155">
    <property type="term" value="P:cell adhesion"/>
    <property type="evidence" value="ECO:0007669"/>
    <property type="project" value="InterPro"/>
</dbReference>
<dbReference type="PROSITE" id="PS51257">
    <property type="entry name" value="PROKAR_LIPOPROTEIN"/>
    <property type="match status" value="1"/>
</dbReference>
<comment type="caution">
    <text evidence="6">The sequence shown here is derived from an EMBL/GenBank/DDBJ whole genome shotgun (WGS) entry which is preliminary data.</text>
</comment>
<dbReference type="RefSeq" id="WP_023385575.1">
    <property type="nucleotide sequence ID" value="NZ_AXUN02000034.1"/>
</dbReference>
<accession>V7I8Q9</accession>
<evidence type="ECO:0000256" key="1">
    <source>
        <dbReference type="ARBA" id="ARBA00011028"/>
    </source>
</evidence>
<name>V7I8Q9_9CLOT</name>
<dbReference type="AlphaFoldDB" id="V7I8Q9"/>
<sequence>MLKMKKMPLLVLAGFLPGLISISGCNAAPTPSDDDRIVAAVSIMPEKAFVEAVCGDLAEIVVLIPPGYSPASYELSPNQMASFRNADIYFTIGVNAEESSLLPVAAESKELIIVNLHEAVREKYPEIEIADGQRDQHIWLSPKRVIVMIQEIADRLSESDPENTMTYKANAARYISSLMELDARIREKLSGIDNRSFIVFHPAFGYLADDYGLEMYALEESGKEASPQRIRELVDLALEEEIRVVFYQAEISSRQVQSFAEEIGAELVQLDPLSEDYIENLDIITDLIIGGAK</sequence>
<dbReference type="InterPro" id="IPR006128">
    <property type="entry name" value="Lipoprotein_PsaA-like"/>
</dbReference>
<dbReference type="EMBL" id="AXUN02000034">
    <property type="protein sequence ID" value="ETA82248.1"/>
    <property type="molecule type" value="Genomic_DNA"/>
</dbReference>
<dbReference type="PRINTS" id="PR00690">
    <property type="entry name" value="ADHESNFAMILY"/>
</dbReference>
<dbReference type="STRING" id="994573.T472_0202150"/>
<keyword evidence="3 5" id="KW-0732">Signal</keyword>
<comment type="similarity">
    <text evidence="1 4">Belongs to the bacterial solute-binding protein 9 family.</text>
</comment>
<evidence type="ECO:0000313" key="6">
    <source>
        <dbReference type="EMBL" id="ETA82248.1"/>
    </source>
</evidence>
<dbReference type="PANTHER" id="PTHR42953">
    <property type="entry name" value="HIGH-AFFINITY ZINC UPTAKE SYSTEM PROTEIN ZNUA-RELATED"/>
    <property type="match status" value="1"/>
</dbReference>
<evidence type="ECO:0000256" key="4">
    <source>
        <dbReference type="RuleBase" id="RU003512"/>
    </source>
</evidence>
<dbReference type="GO" id="GO:0030001">
    <property type="term" value="P:metal ion transport"/>
    <property type="evidence" value="ECO:0007669"/>
    <property type="project" value="InterPro"/>
</dbReference>
<evidence type="ECO:0000256" key="2">
    <source>
        <dbReference type="ARBA" id="ARBA00022448"/>
    </source>
</evidence>
<evidence type="ECO:0000256" key="3">
    <source>
        <dbReference type="ARBA" id="ARBA00022729"/>
    </source>
</evidence>
<dbReference type="InterPro" id="IPR006127">
    <property type="entry name" value="ZnuA-like"/>
</dbReference>
<dbReference type="Pfam" id="PF01297">
    <property type="entry name" value="ZnuA"/>
    <property type="match status" value="1"/>
</dbReference>
<dbReference type="PANTHER" id="PTHR42953:SF3">
    <property type="entry name" value="HIGH-AFFINITY ZINC UPTAKE SYSTEM PROTEIN ZNUA"/>
    <property type="match status" value="1"/>
</dbReference>
<dbReference type="Proteomes" id="UP000017747">
    <property type="component" value="Unassembled WGS sequence"/>
</dbReference>
<proteinExistence type="inferred from homology"/>
<dbReference type="SUPFAM" id="SSF53807">
    <property type="entry name" value="Helical backbone' metal receptor"/>
    <property type="match status" value="1"/>
</dbReference>
<keyword evidence="2 4" id="KW-0813">Transport</keyword>
<evidence type="ECO:0000313" key="7">
    <source>
        <dbReference type="Proteomes" id="UP000017747"/>
    </source>
</evidence>
<keyword evidence="7" id="KW-1185">Reference proteome</keyword>
<dbReference type="PATRIC" id="fig|994573.3.peg.402"/>
<feature type="chain" id="PRO_5004760974" evidence="5">
    <location>
        <begin position="28"/>
        <end position="293"/>
    </location>
</feature>
<evidence type="ECO:0000256" key="5">
    <source>
        <dbReference type="SAM" id="SignalP"/>
    </source>
</evidence>
<dbReference type="Gene3D" id="3.40.50.1980">
    <property type="entry name" value="Nitrogenase molybdenum iron protein domain"/>
    <property type="match status" value="2"/>
</dbReference>
<feature type="signal peptide" evidence="5">
    <location>
        <begin position="1"/>
        <end position="27"/>
    </location>
</feature>
<organism evidence="6 7">
    <name type="scientific">Youngiibacter fragilis 232.1</name>
    <dbReference type="NCBI Taxonomy" id="994573"/>
    <lineage>
        <taxon>Bacteria</taxon>
        <taxon>Bacillati</taxon>
        <taxon>Bacillota</taxon>
        <taxon>Clostridia</taxon>
        <taxon>Eubacteriales</taxon>
        <taxon>Clostridiaceae</taxon>
        <taxon>Youngiibacter</taxon>
    </lineage>
</organism>
<reference evidence="6 7" key="1">
    <citation type="journal article" date="2014" name="Genome Announc.">
        <title>Genome Sequence of Youngiibacter fragilis, the Type Strain of the Genus Youngiibacter.</title>
        <authorList>
            <person name="Wawrik C.B."/>
            <person name="Callaghan A.V."/>
            <person name="Stamps B.W."/>
            <person name="Wawrik B."/>
        </authorList>
    </citation>
    <scope>NUCLEOTIDE SEQUENCE [LARGE SCALE GENOMIC DNA]</scope>
    <source>
        <strain evidence="6 7">232.1</strain>
    </source>
</reference>
<dbReference type="GO" id="GO:0046872">
    <property type="term" value="F:metal ion binding"/>
    <property type="evidence" value="ECO:0007669"/>
    <property type="project" value="InterPro"/>
</dbReference>
<dbReference type="InterPro" id="IPR050492">
    <property type="entry name" value="Bact_metal-bind_prot9"/>
</dbReference>